<evidence type="ECO:0000256" key="1">
    <source>
        <dbReference type="ARBA" id="ARBA00010587"/>
    </source>
</evidence>
<dbReference type="Proteomes" id="UP000483379">
    <property type="component" value="Unassembled WGS sequence"/>
</dbReference>
<sequence length="167" mass="19441">MPKLLTWREDWSLRIEALDRDHRALIDQLADICIRFCPEASSGRSGDANALIDALTQLGESMREHFRREEDFMRAFDYEGIGEHQSEHALLMAEFTAMLREWRANGLHVFDEATQGLVRDWLLAHILGADRAFAETYFRLCGREEDADQQRVMSLYQSSYRTSLGRR</sequence>
<name>A0A6M0K2L0_9GAMM</name>
<dbReference type="InterPro" id="IPR016131">
    <property type="entry name" value="Haemerythrin_Fe_BS"/>
</dbReference>
<keyword evidence="7" id="KW-1185">Reference proteome</keyword>
<dbReference type="InterPro" id="IPR050669">
    <property type="entry name" value="Hemerythrin"/>
</dbReference>
<dbReference type="GO" id="GO:0005344">
    <property type="term" value="F:oxygen carrier activity"/>
    <property type="evidence" value="ECO:0007669"/>
    <property type="project" value="UniProtKB-KW"/>
</dbReference>
<keyword evidence="3" id="KW-0479">Metal-binding</keyword>
<keyword evidence="2" id="KW-0813">Transport</keyword>
<dbReference type="Gene3D" id="1.20.120.50">
    <property type="entry name" value="Hemerythrin-like"/>
    <property type="match status" value="1"/>
</dbReference>
<dbReference type="InterPro" id="IPR012827">
    <property type="entry name" value="Hemerythrin_metal-bd"/>
</dbReference>
<dbReference type="SUPFAM" id="SSF47188">
    <property type="entry name" value="Hemerythrin-like"/>
    <property type="match status" value="1"/>
</dbReference>
<evidence type="ECO:0000256" key="4">
    <source>
        <dbReference type="ARBA" id="ARBA00023004"/>
    </source>
</evidence>
<proteinExistence type="inferred from homology"/>
<keyword evidence="2" id="KW-0561">Oxygen transport</keyword>
<evidence type="ECO:0000256" key="2">
    <source>
        <dbReference type="ARBA" id="ARBA00022621"/>
    </source>
</evidence>
<comment type="similarity">
    <text evidence="1">Belongs to the hemerythrin family.</text>
</comment>
<evidence type="ECO:0000256" key="3">
    <source>
        <dbReference type="ARBA" id="ARBA00022723"/>
    </source>
</evidence>
<evidence type="ECO:0000313" key="6">
    <source>
        <dbReference type="EMBL" id="NEV62575.1"/>
    </source>
</evidence>
<dbReference type="Pfam" id="PF01814">
    <property type="entry name" value="Hemerythrin"/>
    <property type="match status" value="1"/>
</dbReference>
<keyword evidence="4" id="KW-0408">Iron</keyword>
<dbReference type="GO" id="GO:0046872">
    <property type="term" value="F:metal ion binding"/>
    <property type="evidence" value="ECO:0007669"/>
    <property type="project" value="UniProtKB-KW"/>
</dbReference>
<feature type="domain" description="Hemerythrin-like" evidence="5">
    <location>
        <begin position="15"/>
        <end position="133"/>
    </location>
</feature>
<dbReference type="PROSITE" id="PS00550">
    <property type="entry name" value="HEMERYTHRINS"/>
    <property type="match status" value="1"/>
</dbReference>
<dbReference type="InterPro" id="IPR012312">
    <property type="entry name" value="Hemerythrin-like"/>
</dbReference>
<dbReference type="InterPro" id="IPR035938">
    <property type="entry name" value="Hemerythrin-like_sf"/>
</dbReference>
<evidence type="ECO:0000313" key="7">
    <source>
        <dbReference type="Proteomes" id="UP000483379"/>
    </source>
</evidence>
<dbReference type="AlphaFoldDB" id="A0A6M0K2L0"/>
<reference evidence="6 7" key="1">
    <citation type="submission" date="2020-02" db="EMBL/GenBank/DDBJ databases">
        <title>Genome sequences of Thiorhodococcus mannitoliphagus and Thiorhodococcus minor, purple sulfur photosynthetic bacteria in the gammaproteobacterial family, Chromatiaceae.</title>
        <authorList>
            <person name="Aviles F.A."/>
            <person name="Meyer T.E."/>
            <person name="Kyndt J.A."/>
        </authorList>
    </citation>
    <scope>NUCLEOTIDE SEQUENCE [LARGE SCALE GENOMIC DNA]</scope>
    <source>
        <strain evidence="6 7">DSM 11518</strain>
    </source>
</reference>
<dbReference type="PANTHER" id="PTHR37164">
    <property type="entry name" value="BACTERIOHEMERYTHRIN"/>
    <property type="match status" value="1"/>
</dbReference>
<comment type="caution">
    <text evidence="6">The sequence shown here is derived from an EMBL/GenBank/DDBJ whole genome shotgun (WGS) entry which is preliminary data.</text>
</comment>
<dbReference type="PANTHER" id="PTHR37164:SF1">
    <property type="entry name" value="BACTERIOHEMERYTHRIN"/>
    <property type="match status" value="1"/>
</dbReference>
<organism evidence="6 7">
    <name type="scientific">Thiorhodococcus minor</name>
    <dbReference type="NCBI Taxonomy" id="57489"/>
    <lineage>
        <taxon>Bacteria</taxon>
        <taxon>Pseudomonadati</taxon>
        <taxon>Pseudomonadota</taxon>
        <taxon>Gammaproteobacteria</taxon>
        <taxon>Chromatiales</taxon>
        <taxon>Chromatiaceae</taxon>
        <taxon>Thiorhodococcus</taxon>
    </lineage>
</organism>
<evidence type="ECO:0000259" key="5">
    <source>
        <dbReference type="Pfam" id="PF01814"/>
    </source>
</evidence>
<protein>
    <submittedName>
        <fullName evidence="6">Hemerythrin family protein</fullName>
    </submittedName>
</protein>
<dbReference type="EMBL" id="JAAIJQ010000030">
    <property type="protein sequence ID" value="NEV62575.1"/>
    <property type="molecule type" value="Genomic_DNA"/>
</dbReference>
<gene>
    <name evidence="6" type="ORF">G3446_11845</name>
</gene>
<dbReference type="RefSeq" id="WP_164453039.1">
    <property type="nucleotide sequence ID" value="NZ_JAAIJQ010000030.1"/>
</dbReference>
<accession>A0A6M0K2L0</accession>
<dbReference type="CDD" id="cd12107">
    <property type="entry name" value="Hemerythrin"/>
    <property type="match status" value="1"/>
</dbReference>
<dbReference type="NCBIfam" id="TIGR02481">
    <property type="entry name" value="hemeryth_dom"/>
    <property type="match status" value="1"/>
</dbReference>